<dbReference type="PRINTS" id="PR01484">
    <property type="entry name" value="PRTACTNFAMLY"/>
</dbReference>
<name>A0A7X1AMW2_9PSED</name>
<evidence type="ECO:0000256" key="2">
    <source>
        <dbReference type="SAM" id="SignalP"/>
    </source>
</evidence>
<dbReference type="EMBL" id="JAAXCZ010000004">
    <property type="protein sequence ID" value="MBC2381368.1"/>
    <property type="molecule type" value="Genomic_DNA"/>
</dbReference>
<evidence type="ECO:0000256" key="1">
    <source>
        <dbReference type="ARBA" id="ARBA00022729"/>
    </source>
</evidence>
<keyword evidence="7" id="KW-1185">Reference proteome</keyword>
<dbReference type="SMART" id="SM00869">
    <property type="entry name" value="Autotransporter"/>
    <property type="match status" value="1"/>
</dbReference>
<dbReference type="InterPro" id="IPR006315">
    <property type="entry name" value="OM_autotransptr_brl_dom"/>
</dbReference>
<protein>
    <submittedName>
        <fullName evidence="5">Autotransporter outer membrane beta-barrel domain-containing protein</fullName>
    </submittedName>
</protein>
<feature type="signal peptide" evidence="2">
    <location>
        <begin position="1"/>
        <end position="18"/>
    </location>
</feature>
<keyword evidence="1 2" id="KW-0732">Signal</keyword>
<dbReference type="SUPFAM" id="SSF51126">
    <property type="entry name" value="Pectin lyase-like"/>
    <property type="match status" value="1"/>
</dbReference>
<dbReference type="RefSeq" id="WP_185706870.1">
    <property type="nucleotide sequence ID" value="NZ_JAAXCY010000005.1"/>
</dbReference>
<dbReference type="InterPro" id="IPR005546">
    <property type="entry name" value="Autotransporte_beta"/>
</dbReference>
<proteinExistence type="predicted"/>
<dbReference type="PANTHER" id="PTHR35037:SF7">
    <property type="entry name" value="AUTOTRANSPORTER"/>
    <property type="match status" value="1"/>
</dbReference>
<dbReference type="InterPro" id="IPR051551">
    <property type="entry name" value="Autotransporter_adhesion"/>
</dbReference>
<dbReference type="Pfam" id="PF03797">
    <property type="entry name" value="Autotransporter"/>
    <property type="match status" value="1"/>
</dbReference>
<dbReference type="GO" id="GO:0019867">
    <property type="term" value="C:outer membrane"/>
    <property type="evidence" value="ECO:0007669"/>
    <property type="project" value="InterPro"/>
</dbReference>
<dbReference type="EMBL" id="JAAXCY010000005">
    <property type="protein sequence ID" value="MBC2407357.1"/>
    <property type="molecule type" value="Genomic_DNA"/>
</dbReference>
<reference evidence="6 7" key="1">
    <citation type="submission" date="2020-04" db="EMBL/GenBank/DDBJ databases">
        <title>Pseudomonas crami sp. nov., a novel proteolytic bacterial species isolated from cream.</title>
        <authorList>
            <person name="Hofmann K."/>
            <person name="Woller A."/>
            <person name="Huptas C."/>
            <person name="Wenning M."/>
            <person name="Scherer S."/>
            <person name="Doll E.V."/>
        </authorList>
    </citation>
    <scope>NUCLEOTIDE SEQUENCE [LARGE SCALE GENOMIC DNA]</scope>
    <source>
        <strain evidence="4 7">WS 5096</strain>
        <strain evidence="5 6">WS 5106</strain>
    </source>
</reference>
<dbReference type="InterPro" id="IPR012332">
    <property type="entry name" value="Autotransporter_pectin_lyase_C"/>
</dbReference>
<dbReference type="Gene3D" id="2.40.128.130">
    <property type="entry name" value="Autotransporter beta-domain"/>
    <property type="match status" value="1"/>
</dbReference>
<dbReference type="PANTHER" id="PTHR35037">
    <property type="entry name" value="C-TERMINAL REGION OF AIDA-LIKE PROTEIN"/>
    <property type="match status" value="1"/>
</dbReference>
<evidence type="ECO:0000313" key="4">
    <source>
        <dbReference type="EMBL" id="MBC2381368.1"/>
    </source>
</evidence>
<evidence type="ECO:0000259" key="3">
    <source>
        <dbReference type="PROSITE" id="PS51208"/>
    </source>
</evidence>
<dbReference type="SUPFAM" id="SSF103515">
    <property type="entry name" value="Autotransporter"/>
    <property type="match status" value="1"/>
</dbReference>
<dbReference type="Proteomes" id="UP000534677">
    <property type="component" value="Unassembled WGS sequence"/>
</dbReference>
<accession>A0A7X1AMW2</accession>
<dbReference type="InterPro" id="IPR036709">
    <property type="entry name" value="Autotransporte_beta_dom_sf"/>
</dbReference>
<dbReference type="Gene3D" id="2.160.20.20">
    <property type="match status" value="2"/>
</dbReference>
<organism evidence="5 6">
    <name type="scientific">Pseudomonas cremoris</name>
    <dbReference type="NCBI Taxonomy" id="2724178"/>
    <lineage>
        <taxon>Bacteria</taxon>
        <taxon>Pseudomonadati</taxon>
        <taxon>Pseudomonadota</taxon>
        <taxon>Gammaproteobacteria</taxon>
        <taxon>Pseudomonadales</taxon>
        <taxon>Pseudomonadaceae</taxon>
        <taxon>Pseudomonas</taxon>
    </lineage>
</organism>
<feature type="chain" id="PRO_5031122382" evidence="2">
    <location>
        <begin position="19"/>
        <end position="981"/>
    </location>
</feature>
<evidence type="ECO:0000313" key="5">
    <source>
        <dbReference type="EMBL" id="MBC2407357.1"/>
    </source>
</evidence>
<dbReference type="Pfam" id="PF03212">
    <property type="entry name" value="Pertactin"/>
    <property type="match status" value="1"/>
</dbReference>
<dbReference type="CDD" id="cd01343">
    <property type="entry name" value="PL1_Passenger_AT"/>
    <property type="match status" value="1"/>
</dbReference>
<dbReference type="InterPro" id="IPR011050">
    <property type="entry name" value="Pectin_lyase_fold/virulence"/>
</dbReference>
<gene>
    <name evidence="4" type="ORF">HF209_10485</name>
    <name evidence="5" type="ORF">HF257_15225</name>
</gene>
<evidence type="ECO:0000313" key="7">
    <source>
        <dbReference type="Proteomes" id="UP000534677"/>
    </source>
</evidence>
<dbReference type="Proteomes" id="UP000520513">
    <property type="component" value="Unassembled WGS sequence"/>
</dbReference>
<dbReference type="NCBIfam" id="TIGR01414">
    <property type="entry name" value="autotrans_barl"/>
    <property type="match status" value="1"/>
</dbReference>
<sequence>MKKSLLAASIALSVMALAENTAFAAHSDIRDQVIETIGDESPVVAAQNGDTLTVTNVDLISSGLHSVGVLADGAGSLVTYQGGTINTSGRTSHALSAHNGAHIKADNLTIHTTGTLGRGIQAETGSLVELSNSSIQVDGGVDGNTTAGAAASGGAGIILNNTSVLATGQGSVGIMTIDASSIEMNGGSVTTTNTVSDAVMAMAGGGSILLNDVAVSTAGAYSRGVVVGGADSVVGVQGGSITTSGGNAEAVRAGSGGKVYLAGTQVQTLGAQSIGLQTVFGGLIDATGVNLTTAGDRSAGVSSEGVGSLVNFSNGTISTAGLIAEGAKAQAGGAVNLSNVAVSTSGAFSRALVADGNGSSVVADHVVIDTSGGQSYGLLAFGVGSQVTFTNGKITTRGAEAHAVAAYNGGDIVIANSEIDSSGHAMVSTAATGTHNRFEVSGSQLTNKTGSAISVSGDGSHEFVINNSLIDGQSGVLFDLSPMTPGVPNLGSSTLVANGSVLKGDINAASDPDFVADFSLQNATHWTGAGQGINQLDLRGASVWQMTGNSSIQSLNLQDGRVNFDHADGLFKTLTTDKLAGTGGFQMNTNLATLEGDLLVVTAAGGATGNHTLFIEDSGLSPKNADDVLRVVDTNGGDAKFGLYGGHVDAGAFRYTLGKDGDDWFLSNTGSANPGPGDLSKGANAAIAAHTAGAAMWTSQMDALVKRLGELRMGKDEGGVWTRAIGKQFDVSEKSSRAYQQNISGVEVGADKAIQLNGGKVYVGGMVGTAKSDLNFGEGASGEIDSKMVGAYATYLDDSGVYVDSVIKYNRLNNEIKTPTNLGNSVKASYDTNGLGASVEVGKHIALDQGWFVEPQVALSVSRTQGASYTASNGLKVKTDDLDSLQSRVGSLFGRDIQLDNGMQVQPYVKASLITEHAGNSKVNVNGSRLDAELQGNRVELGFGGIAKVTQNSKVSLDAEYAKGSSIEQPWGVTLGYRYAW</sequence>
<feature type="domain" description="Autotransporter" evidence="3">
    <location>
        <begin position="713"/>
        <end position="981"/>
    </location>
</feature>
<comment type="caution">
    <text evidence="5">The sequence shown here is derived from an EMBL/GenBank/DDBJ whole genome shotgun (WGS) entry which is preliminary data.</text>
</comment>
<dbReference type="AlphaFoldDB" id="A0A7X1AMW2"/>
<dbReference type="PROSITE" id="PS51208">
    <property type="entry name" value="AUTOTRANSPORTER"/>
    <property type="match status" value="1"/>
</dbReference>
<dbReference type="InterPro" id="IPR003991">
    <property type="entry name" value="Pertactin_virulence_factor"/>
</dbReference>
<evidence type="ECO:0000313" key="6">
    <source>
        <dbReference type="Proteomes" id="UP000520513"/>
    </source>
</evidence>
<dbReference type="InterPro" id="IPR004899">
    <property type="entry name" value="Pertactin_central"/>
</dbReference>